<evidence type="ECO:0000313" key="2">
    <source>
        <dbReference type="EMBL" id="MPC45884.1"/>
    </source>
</evidence>
<dbReference type="AlphaFoldDB" id="A0A5B7FNF6"/>
<gene>
    <name evidence="2" type="ORF">E2C01_039589</name>
</gene>
<evidence type="ECO:0000256" key="1">
    <source>
        <dbReference type="SAM" id="MobiDB-lite"/>
    </source>
</evidence>
<evidence type="ECO:0000313" key="3">
    <source>
        <dbReference type="Proteomes" id="UP000324222"/>
    </source>
</evidence>
<organism evidence="2 3">
    <name type="scientific">Portunus trituberculatus</name>
    <name type="common">Swimming crab</name>
    <name type="synonym">Neptunus trituberculatus</name>
    <dbReference type="NCBI Taxonomy" id="210409"/>
    <lineage>
        <taxon>Eukaryota</taxon>
        <taxon>Metazoa</taxon>
        <taxon>Ecdysozoa</taxon>
        <taxon>Arthropoda</taxon>
        <taxon>Crustacea</taxon>
        <taxon>Multicrustacea</taxon>
        <taxon>Malacostraca</taxon>
        <taxon>Eumalacostraca</taxon>
        <taxon>Eucarida</taxon>
        <taxon>Decapoda</taxon>
        <taxon>Pleocyemata</taxon>
        <taxon>Brachyura</taxon>
        <taxon>Eubrachyura</taxon>
        <taxon>Portunoidea</taxon>
        <taxon>Portunidae</taxon>
        <taxon>Portuninae</taxon>
        <taxon>Portunus</taxon>
    </lineage>
</organism>
<comment type="caution">
    <text evidence="2">The sequence shown here is derived from an EMBL/GenBank/DDBJ whole genome shotgun (WGS) entry which is preliminary data.</text>
</comment>
<accession>A0A5B7FNF6</accession>
<feature type="region of interest" description="Disordered" evidence="1">
    <location>
        <begin position="35"/>
        <end position="58"/>
    </location>
</feature>
<protein>
    <submittedName>
        <fullName evidence="2">Uncharacterized protein</fullName>
    </submittedName>
</protein>
<proteinExistence type="predicted"/>
<reference evidence="2 3" key="1">
    <citation type="submission" date="2019-05" db="EMBL/GenBank/DDBJ databases">
        <title>Another draft genome of Portunus trituberculatus and its Hox gene families provides insights of decapod evolution.</title>
        <authorList>
            <person name="Jeong J.-H."/>
            <person name="Song I."/>
            <person name="Kim S."/>
            <person name="Choi T."/>
            <person name="Kim D."/>
            <person name="Ryu S."/>
            <person name="Kim W."/>
        </authorList>
    </citation>
    <scope>NUCLEOTIDE SEQUENCE [LARGE SCALE GENOMIC DNA]</scope>
    <source>
        <tissue evidence="2">Muscle</tissue>
    </source>
</reference>
<sequence length="163" mass="17993">MGKAAGTVKVNALYWRCVVAASCFPSPSFLVGSSLRKPGDRSPCSAKSRSEAHRRHRTAEVNGGLTCKQRMSRGAGLDHVNSLDRLPPHHLPLVFFTNVVITLRLLPFSFLPPKVQCRAHVPNSPSSGLRWHSTHTLRRPRLIPPRGSRQNPAQQPARRGTVI</sequence>
<keyword evidence="3" id="KW-1185">Reference proteome</keyword>
<feature type="region of interest" description="Disordered" evidence="1">
    <location>
        <begin position="139"/>
        <end position="163"/>
    </location>
</feature>
<name>A0A5B7FNF6_PORTR</name>
<dbReference type="Proteomes" id="UP000324222">
    <property type="component" value="Unassembled WGS sequence"/>
</dbReference>
<dbReference type="EMBL" id="VSRR010006937">
    <property type="protein sequence ID" value="MPC45884.1"/>
    <property type="molecule type" value="Genomic_DNA"/>
</dbReference>